<dbReference type="AlphaFoldDB" id="A0A5B7EAP2"/>
<comment type="caution">
    <text evidence="2">The sequence shown here is derived from an EMBL/GenBank/DDBJ whole genome shotgun (WGS) entry which is preliminary data.</text>
</comment>
<accession>A0A5B7EAP2</accession>
<dbReference type="EMBL" id="VSRR010002382">
    <property type="protein sequence ID" value="MPC31171.1"/>
    <property type="molecule type" value="Genomic_DNA"/>
</dbReference>
<feature type="region of interest" description="Disordered" evidence="1">
    <location>
        <begin position="1"/>
        <end position="53"/>
    </location>
</feature>
<proteinExistence type="predicted"/>
<sequence>MASEQFRHSLESSDGEAQPPIKALAKEKVSRDSVSLSDSDTSDNVEPDVDDVTHPAQGLIGGSVYPTLVQASHVASQVNLGASTSTEGDFLGFPVPSDHHMVVGRKLGTAFDVDDAIDPAVTEVLAKDIREFLHMVPDDQKTRLLAEQWSFLSNLKELRVPESDSLALFTHDPQSCKMESKLAHTNSLPGKALIPLIKVVDSLANSDIPAMVKVKRNSTSFRKGFRDSRNNPNCGGFWGRKVEDEIPIIPIHKWDKGASELVCDDQHRHGGGSKVAVTVTATVRVVNSTSAPTWALPPLLNGSRVVLQPAPKWVTGCGKAFLLQKDHRKKAAKLVGVGCLVSMKSTQQLEV</sequence>
<evidence type="ECO:0000256" key="1">
    <source>
        <dbReference type="SAM" id="MobiDB-lite"/>
    </source>
</evidence>
<organism evidence="2 3">
    <name type="scientific">Portunus trituberculatus</name>
    <name type="common">Swimming crab</name>
    <name type="synonym">Neptunus trituberculatus</name>
    <dbReference type="NCBI Taxonomy" id="210409"/>
    <lineage>
        <taxon>Eukaryota</taxon>
        <taxon>Metazoa</taxon>
        <taxon>Ecdysozoa</taxon>
        <taxon>Arthropoda</taxon>
        <taxon>Crustacea</taxon>
        <taxon>Multicrustacea</taxon>
        <taxon>Malacostraca</taxon>
        <taxon>Eumalacostraca</taxon>
        <taxon>Eucarida</taxon>
        <taxon>Decapoda</taxon>
        <taxon>Pleocyemata</taxon>
        <taxon>Brachyura</taxon>
        <taxon>Eubrachyura</taxon>
        <taxon>Portunoidea</taxon>
        <taxon>Portunidae</taxon>
        <taxon>Portuninae</taxon>
        <taxon>Portunus</taxon>
    </lineage>
</organism>
<feature type="compositionally biased region" description="Basic and acidic residues" evidence="1">
    <location>
        <begin position="1"/>
        <end position="11"/>
    </location>
</feature>
<evidence type="ECO:0000313" key="3">
    <source>
        <dbReference type="Proteomes" id="UP000324222"/>
    </source>
</evidence>
<reference evidence="2 3" key="1">
    <citation type="submission" date="2019-05" db="EMBL/GenBank/DDBJ databases">
        <title>Another draft genome of Portunus trituberculatus and its Hox gene families provides insights of decapod evolution.</title>
        <authorList>
            <person name="Jeong J.-H."/>
            <person name="Song I."/>
            <person name="Kim S."/>
            <person name="Choi T."/>
            <person name="Kim D."/>
            <person name="Ryu S."/>
            <person name="Kim W."/>
        </authorList>
    </citation>
    <scope>NUCLEOTIDE SEQUENCE [LARGE SCALE GENOMIC DNA]</scope>
    <source>
        <tissue evidence="2">Muscle</tissue>
    </source>
</reference>
<keyword evidence="3" id="KW-1185">Reference proteome</keyword>
<dbReference type="Proteomes" id="UP000324222">
    <property type="component" value="Unassembled WGS sequence"/>
</dbReference>
<gene>
    <name evidence="2" type="ORF">E2C01_024453</name>
</gene>
<evidence type="ECO:0000313" key="2">
    <source>
        <dbReference type="EMBL" id="MPC31171.1"/>
    </source>
</evidence>
<name>A0A5B7EAP2_PORTR</name>
<feature type="compositionally biased region" description="Acidic residues" evidence="1">
    <location>
        <begin position="40"/>
        <end position="50"/>
    </location>
</feature>
<protein>
    <submittedName>
        <fullName evidence="2">Uncharacterized protein</fullName>
    </submittedName>
</protein>